<evidence type="ECO:0000256" key="2">
    <source>
        <dbReference type="ARBA" id="ARBA00023043"/>
    </source>
</evidence>
<dbReference type="InterPro" id="IPR002110">
    <property type="entry name" value="Ankyrin_rpt"/>
</dbReference>
<accession>A0A1U9QY82</accession>
<organism evidence="4 5">
    <name type="scientific">Streptomyces niveus</name>
    <name type="common">Streptomyces spheroides</name>
    <dbReference type="NCBI Taxonomy" id="193462"/>
    <lineage>
        <taxon>Bacteria</taxon>
        <taxon>Bacillati</taxon>
        <taxon>Actinomycetota</taxon>
        <taxon>Actinomycetes</taxon>
        <taxon>Kitasatosporales</taxon>
        <taxon>Streptomycetaceae</taxon>
        <taxon>Streptomyces</taxon>
    </lineage>
</organism>
<dbReference type="RefSeq" id="WP_078077849.1">
    <property type="nucleotide sequence ID" value="NZ_CP018047.1"/>
</dbReference>
<dbReference type="InterPro" id="IPR036770">
    <property type="entry name" value="Ankyrin_rpt-contain_sf"/>
</dbReference>
<dbReference type="SUPFAM" id="SSF48403">
    <property type="entry name" value="Ankyrin repeat"/>
    <property type="match status" value="1"/>
</dbReference>
<dbReference type="Proteomes" id="UP000189677">
    <property type="component" value="Chromosome"/>
</dbReference>
<dbReference type="KEGG" id="snw:BBN63_26515"/>
<feature type="repeat" description="ANK" evidence="3">
    <location>
        <begin position="150"/>
        <end position="175"/>
    </location>
</feature>
<dbReference type="AlphaFoldDB" id="A0A1U9QY82"/>
<keyword evidence="1" id="KW-0677">Repeat</keyword>
<dbReference type="Pfam" id="PF12796">
    <property type="entry name" value="Ank_2"/>
    <property type="match status" value="1"/>
</dbReference>
<dbReference type="SUPFAM" id="SSF48371">
    <property type="entry name" value="ARM repeat"/>
    <property type="match status" value="1"/>
</dbReference>
<keyword evidence="5" id="KW-1185">Reference proteome</keyword>
<dbReference type="InterPro" id="IPR011989">
    <property type="entry name" value="ARM-like"/>
</dbReference>
<reference evidence="4 5" key="1">
    <citation type="submission" date="2016-11" db="EMBL/GenBank/DDBJ databases">
        <title>Complete genome sequence of Streptomyces niveus SCSIO 3406.</title>
        <authorList>
            <person name="Zhu Q."/>
            <person name="Cheng W."/>
            <person name="Song Y."/>
            <person name="Li Q."/>
            <person name="Ju J."/>
        </authorList>
    </citation>
    <scope>NUCLEOTIDE SEQUENCE [LARGE SCALE GENOMIC DNA]</scope>
    <source>
        <strain evidence="4 5">SCSIO 3406</strain>
    </source>
</reference>
<evidence type="ECO:0000313" key="5">
    <source>
        <dbReference type="Proteomes" id="UP000189677"/>
    </source>
</evidence>
<dbReference type="InterPro" id="IPR050745">
    <property type="entry name" value="Multifunctional_regulatory"/>
</dbReference>
<dbReference type="PANTHER" id="PTHR24189:SF50">
    <property type="entry name" value="ANKYRIN REPEAT AND SOCS BOX PROTEIN 2"/>
    <property type="match status" value="1"/>
</dbReference>
<dbReference type="PANTHER" id="PTHR24189">
    <property type="entry name" value="MYOTROPHIN"/>
    <property type="match status" value="1"/>
</dbReference>
<evidence type="ECO:0000256" key="3">
    <source>
        <dbReference type="PROSITE-ProRule" id="PRU00023"/>
    </source>
</evidence>
<protein>
    <submittedName>
        <fullName evidence="4">Uncharacterized protein</fullName>
    </submittedName>
</protein>
<keyword evidence="2 3" id="KW-0040">ANK repeat</keyword>
<dbReference type="InterPro" id="IPR016024">
    <property type="entry name" value="ARM-type_fold"/>
</dbReference>
<dbReference type="OrthoDB" id="278248at2"/>
<sequence>MTNERTAGSDRARDELFSAVYEGRDDTVVALLRSGVPAEATDRDGQSALYAAAVSDEPGAVRVLLAAGADPERASGTDGGDLPLCGAACGGHTEVVLALLAAGARADRREAYGFTALAWAVGQGHADTVEALLAHGADPDLPGPGGGAPDGEPPLVTAARRGSPSTVRALLRHGAGAREEALAEARRWTAPEAVEHELHAELLPMAGEGGGDETVVRRIEEDGGVTIVVETLKDGVPVASLERQTGHGAISTVLEESLGVRTPFEELAGRALRCGVPGRDDWREPVAALWRRGDEESFEAALAWCASDDPLRRAFAADVLGGLGGLGDDRRVFADRALSPLRELCAGAKTPELIGASVTALGKLGAADGLPEILRHAGHPDAAIRRRVAVALAGLVPGDHEEGVAALTALGADIDGSVRERATTALAGVDADTPAIRAALAARLTDPVAVTAAEAARGLVVRRDPRAVDALARMLADGSVTGRARETAADAVGRLPDAAVRRRLAGLLPRGR</sequence>
<dbReference type="SMART" id="SM00248">
    <property type="entry name" value="ANK"/>
    <property type="match status" value="5"/>
</dbReference>
<dbReference type="Pfam" id="PF13646">
    <property type="entry name" value="HEAT_2"/>
    <property type="match status" value="1"/>
</dbReference>
<proteinExistence type="predicted"/>
<dbReference type="Gene3D" id="1.25.10.10">
    <property type="entry name" value="Leucine-rich Repeat Variant"/>
    <property type="match status" value="1"/>
</dbReference>
<evidence type="ECO:0000256" key="1">
    <source>
        <dbReference type="ARBA" id="ARBA00022737"/>
    </source>
</evidence>
<feature type="repeat" description="ANK" evidence="3">
    <location>
        <begin position="44"/>
        <end position="76"/>
    </location>
</feature>
<dbReference type="PROSITE" id="PS50088">
    <property type="entry name" value="ANK_REPEAT"/>
    <property type="match status" value="4"/>
</dbReference>
<name>A0A1U9QY82_STRNV</name>
<feature type="repeat" description="ANK" evidence="3">
    <location>
        <begin position="112"/>
        <end position="144"/>
    </location>
</feature>
<feature type="repeat" description="ANK" evidence="3">
    <location>
        <begin position="79"/>
        <end position="111"/>
    </location>
</feature>
<dbReference type="EMBL" id="CP018047">
    <property type="protein sequence ID" value="AQU69206.1"/>
    <property type="molecule type" value="Genomic_DNA"/>
</dbReference>
<dbReference type="Gene3D" id="1.25.40.20">
    <property type="entry name" value="Ankyrin repeat-containing domain"/>
    <property type="match status" value="1"/>
</dbReference>
<dbReference type="PROSITE" id="PS50297">
    <property type="entry name" value="ANK_REP_REGION"/>
    <property type="match status" value="3"/>
</dbReference>
<gene>
    <name evidence="4" type="ORF">BBN63_26515</name>
</gene>
<evidence type="ECO:0000313" key="4">
    <source>
        <dbReference type="EMBL" id="AQU69206.1"/>
    </source>
</evidence>